<dbReference type="Gene3D" id="1.20.200.10">
    <property type="entry name" value="Fumarase/aspartase (Central domain)"/>
    <property type="match status" value="2"/>
</dbReference>
<dbReference type="Gene3D" id="3.10.20.90">
    <property type="entry name" value="Phosphatidylinositol 3-kinase Catalytic Subunit, Chain A, domain 1"/>
    <property type="match status" value="1"/>
</dbReference>
<dbReference type="Proteomes" id="UP000245119">
    <property type="component" value="Linkage Group LG9"/>
</dbReference>
<name>A0A2T7NU39_POMCA</name>
<feature type="domain" description="Par3/HAL N-terminal" evidence="2">
    <location>
        <begin position="1"/>
        <end position="75"/>
    </location>
</feature>
<proteinExistence type="inferred from homology"/>
<reference evidence="3 4" key="1">
    <citation type="submission" date="2018-04" db="EMBL/GenBank/DDBJ databases">
        <title>The genome of golden apple snail Pomacea canaliculata provides insight into stress tolerance and invasive adaptation.</title>
        <authorList>
            <person name="Liu C."/>
            <person name="Liu B."/>
            <person name="Ren Y."/>
            <person name="Zhang Y."/>
            <person name="Wang H."/>
            <person name="Li S."/>
            <person name="Jiang F."/>
            <person name="Yin L."/>
            <person name="Zhang G."/>
            <person name="Qian W."/>
            <person name="Fan W."/>
        </authorList>
    </citation>
    <scope>NUCLEOTIDE SEQUENCE [LARGE SCALE GENOMIC DNA]</scope>
    <source>
        <strain evidence="3">SZHN2017</strain>
        <tissue evidence="3">Muscle</tissue>
    </source>
</reference>
<dbReference type="OrthoDB" id="10051290at2759"/>
<comment type="similarity">
    <text evidence="1">Belongs to the PAL/histidase family.</text>
</comment>
<gene>
    <name evidence="3" type="ORF">C0Q70_15175</name>
</gene>
<accession>A0A2T7NU39</accession>
<dbReference type="AlphaFoldDB" id="A0A2T7NU39"/>
<dbReference type="InterPro" id="IPR001106">
    <property type="entry name" value="Aromatic_Lyase"/>
</dbReference>
<dbReference type="GO" id="GO:0016841">
    <property type="term" value="F:ammonia-lyase activity"/>
    <property type="evidence" value="ECO:0007669"/>
    <property type="project" value="InterPro"/>
</dbReference>
<sequence length="590" mass="65008">MKLSVRVRGDWFAVPCKGNERLQWLGEETLRRYYKSRGGSGCAEEKVYEVRKAKGGAILDPDDLIKDVLDDDDFVTVGKFISLDGNSLSTDDLMRLGKGEYLIKLTVDAIQKVQKSRDLVDDILDSNQGVGPGLSPERTRMLLALRINVLAKGYSGISLETLQQYIAAFNSSCLPWVPEKGTVGASGDLAPLSHLALGMIGEGKMWSPKSGWAEAKYVLESHNLTPIKLKPKEGLALINGTQLITSLGAEAVERSEAIARQADVIAAMSLEVLKGTSRAFDSKIQAVRPHKGQIKVARQLRALLALGHLPVGGGRKSQILQPCARRLHTQVLPPGGNFHGEYPAKVLDYLAIAVHELSNMSERRLERLINPALSELPAFLTPDGGLNSGFMIAHCTAAALVSENKVLCHPASVDSLTTSAGTEDHVSMGGFSARKCLRVVEHVEQVLAIELLAACQALEFLRPLKTTAPLEEVHRLVRTLVKPWAKDRFMAPDIDAITKLLQEEKIWHKVKPMIDHYHSVPKHRDTCFLPNHDPHQQSTTEWTDRRQASPYDSHFLLHQEGLRRQNLLYDGLKGGKAVITMVKKKSISSN</sequence>
<dbReference type="PROSITE" id="PS00488">
    <property type="entry name" value="PAL_HISTIDASE"/>
    <property type="match status" value="1"/>
</dbReference>
<dbReference type="InterPro" id="IPR024083">
    <property type="entry name" value="Fumarase/histidase_N"/>
</dbReference>
<organism evidence="3 4">
    <name type="scientific">Pomacea canaliculata</name>
    <name type="common">Golden apple snail</name>
    <dbReference type="NCBI Taxonomy" id="400727"/>
    <lineage>
        <taxon>Eukaryota</taxon>
        <taxon>Metazoa</taxon>
        <taxon>Spiralia</taxon>
        <taxon>Lophotrochozoa</taxon>
        <taxon>Mollusca</taxon>
        <taxon>Gastropoda</taxon>
        <taxon>Caenogastropoda</taxon>
        <taxon>Architaenioglossa</taxon>
        <taxon>Ampullarioidea</taxon>
        <taxon>Ampullariidae</taxon>
        <taxon>Pomacea</taxon>
    </lineage>
</organism>
<dbReference type="Pfam" id="PF12053">
    <property type="entry name" value="Par3_HAL_N_term"/>
    <property type="match status" value="1"/>
</dbReference>
<dbReference type="STRING" id="400727.A0A2T7NU39"/>
<comment type="caution">
    <text evidence="3">The sequence shown here is derived from an EMBL/GenBank/DDBJ whole genome shotgun (WGS) entry which is preliminary data.</text>
</comment>
<dbReference type="CDD" id="cd00332">
    <property type="entry name" value="PAL-HAL"/>
    <property type="match status" value="1"/>
</dbReference>
<dbReference type="InterPro" id="IPR022313">
    <property type="entry name" value="Phe/His_NH3-lyase_AS"/>
</dbReference>
<dbReference type="InterPro" id="IPR008948">
    <property type="entry name" value="L-Aspartase-like"/>
</dbReference>
<evidence type="ECO:0000313" key="3">
    <source>
        <dbReference type="EMBL" id="PVD24690.1"/>
    </source>
</evidence>
<dbReference type="Pfam" id="PF00221">
    <property type="entry name" value="Lyase_aromatic"/>
    <property type="match status" value="2"/>
</dbReference>
<dbReference type="PANTHER" id="PTHR10362">
    <property type="entry name" value="HISTIDINE AMMONIA-LYASE"/>
    <property type="match status" value="1"/>
</dbReference>
<evidence type="ECO:0000256" key="1">
    <source>
        <dbReference type="ARBA" id="ARBA00007238"/>
    </source>
</evidence>
<evidence type="ECO:0000313" key="4">
    <source>
        <dbReference type="Proteomes" id="UP000245119"/>
    </source>
</evidence>
<evidence type="ECO:0000259" key="2">
    <source>
        <dbReference type="Pfam" id="PF12053"/>
    </source>
</evidence>
<protein>
    <recommendedName>
        <fullName evidence="2">Par3/HAL N-terminal domain-containing protein</fullName>
    </recommendedName>
</protein>
<dbReference type="SUPFAM" id="SSF48557">
    <property type="entry name" value="L-aspartase-like"/>
    <property type="match status" value="1"/>
</dbReference>
<dbReference type="InterPro" id="IPR021922">
    <property type="entry name" value="Par3/HAL_N"/>
</dbReference>
<keyword evidence="4" id="KW-1185">Reference proteome</keyword>
<dbReference type="Gene3D" id="1.10.275.10">
    <property type="entry name" value="Fumarase/aspartase (N-terminal domain)"/>
    <property type="match status" value="1"/>
</dbReference>
<dbReference type="EMBL" id="PZQS01000009">
    <property type="protein sequence ID" value="PVD24690.1"/>
    <property type="molecule type" value="Genomic_DNA"/>
</dbReference>